<evidence type="ECO:0000313" key="4">
    <source>
        <dbReference type="EMBL" id="GFH60851.1"/>
    </source>
</evidence>
<comment type="caution">
    <text evidence="4">The sequence shown here is derived from an EMBL/GenBank/DDBJ whole genome shotgun (WGS) entry which is preliminary data.</text>
</comment>
<dbReference type="Pfam" id="PF09739">
    <property type="entry name" value="MCM_bind"/>
    <property type="match status" value="1"/>
</dbReference>
<evidence type="ECO:0000256" key="3">
    <source>
        <dbReference type="SAM" id="MobiDB-lite"/>
    </source>
</evidence>
<comment type="subcellular location">
    <subcellularLocation>
        <location evidence="1">Nucleus</location>
    </subcellularLocation>
</comment>
<accession>A0AAD3DAH1</accession>
<dbReference type="GO" id="GO:0006261">
    <property type="term" value="P:DNA-templated DNA replication"/>
    <property type="evidence" value="ECO:0007669"/>
    <property type="project" value="TreeGrafter"/>
</dbReference>
<evidence type="ECO:0000256" key="2">
    <source>
        <dbReference type="ARBA" id="ARBA00023242"/>
    </source>
</evidence>
<feature type="compositionally biased region" description="Basic and acidic residues" evidence="3">
    <location>
        <begin position="197"/>
        <end position="214"/>
    </location>
</feature>
<dbReference type="PANTHER" id="PTHR13489:SF0">
    <property type="entry name" value="MINI-CHROMOSOME MAINTENANCE COMPLEX-BINDING PROTEIN"/>
    <property type="match status" value="1"/>
</dbReference>
<dbReference type="GO" id="GO:0005634">
    <property type="term" value="C:nucleus"/>
    <property type="evidence" value="ECO:0007669"/>
    <property type="project" value="UniProtKB-SubCell"/>
</dbReference>
<keyword evidence="2" id="KW-0539">Nucleus</keyword>
<feature type="region of interest" description="Disordered" evidence="3">
    <location>
        <begin position="185"/>
        <end position="231"/>
    </location>
</feature>
<proteinExistence type="predicted"/>
<dbReference type="GO" id="GO:0003682">
    <property type="term" value="F:chromatin binding"/>
    <property type="evidence" value="ECO:0007669"/>
    <property type="project" value="TreeGrafter"/>
</dbReference>
<protein>
    <recommendedName>
        <fullName evidence="6">Mini-chromosome maintenance complex-binding protein</fullName>
    </recommendedName>
</protein>
<evidence type="ECO:0008006" key="6">
    <source>
        <dbReference type="Google" id="ProtNLM"/>
    </source>
</evidence>
<gene>
    <name evidence="4" type="ORF">CTEN210_17327</name>
</gene>
<dbReference type="PANTHER" id="PTHR13489">
    <property type="entry name" value="MINI-CHROMOSOME MAINTENANCE COMPLEX-BINDING PROTEIN"/>
    <property type="match status" value="1"/>
</dbReference>
<evidence type="ECO:0000313" key="5">
    <source>
        <dbReference type="Proteomes" id="UP001054902"/>
    </source>
</evidence>
<name>A0AAD3DAH1_9STRA</name>
<sequence>MPAVVIPPSPQDKVPSTEKEVIGSVVSKILDGKEAVTSSDLTSLDKAIEASNLKNLVRPEDTSSIDSSATRIPLVDRNYIKTCDSNPGLVRYIGMVQDMLDPEYYVSKVRGVHTKYKEYFYQPGAYGDDHEELHLNHLLEERQPLLLVPIPNASKALLDNMKTAFANNNDKNDTFSMNQEENVINDIDATSQNQRKRALDDDCNEGRKSFREDSTDANDANLGKTGNGSNVKGNNDWWPKGCMGSEESQLPVLAKMYYDSDFDEQSGASSQTQRRLQLNDIVEVFGILSVDPQGAVGSFANQNSETCASGFDMNCDLQTDHFFNDFMDVVEIPPPSQLPRLHVLKYRSIDLNELMPIEKIPSPIATQEDDRDFTIRFFAENIFDGNKVAGELLLLCMMSSAERDSQDKVMTIPSGSALGAASINYVLKDTESCNILQRKLNAVLQQICAVAANVNLSLESLNCEGSTTQMITSPAKNSMNRLEPSILQLPKSSSIIVNQMGIGHGNLTQRGERTLRALSKLSSTHFIPYQFDGMMELDFEADVRLIVLSPRNNSATSGSKLLPCSMSMVLDSSFSGDESMSSMDMESVQRIRRFISNARSNGSISLPKDLLSRSQKDFITRRQRSRISSSKEVEEADFHRWLLLTRLQARSRPNGNEQIKTATIQDWENALAFDDKINAL</sequence>
<dbReference type="AlphaFoldDB" id="A0AAD3DAH1"/>
<dbReference type="EMBL" id="BLLK01000069">
    <property type="protein sequence ID" value="GFH60851.1"/>
    <property type="molecule type" value="Genomic_DNA"/>
</dbReference>
<dbReference type="InterPro" id="IPR019140">
    <property type="entry name" value="MCM_complex-bd"/>
</dbReference>
<keyword evidence="5" id="KW-1185">Reference proteome</keyword>
<organism evidence="4 5">
    <name type="scientific">Chaetoceros tenuissimus</name>
    <dbReference type="NCBI Taxonomy" id="426638"/>
    <lineage>
        <taxon>Eukaryota</taxon>
        <taxon>Sar</taxon>
        <taxon>Stramenopiles</taxon>
        <taxon>Ochrophyta</taxon>
        <taxon>Bacillariophyta</taxon>
        <taxon>Coscinodiscophyceae</taxon>
        <taxon>Chaetocerotophycidae</taxon>
        <taxon>Chaetocerotales</taxon>
        <taxon>Chaetocerotaceae</taxon>
        <taxon>Chaetoceros</taxon>
    </lineage>
</organism>
<evidence type="ECO:0000256" key="1">
    <source>
        <dbReference type="ARBA" id="ARBA00004123"/>
    </source>
</evidence>
<reference evidence="4 5" key="1">
    <citation type="journal article" date="2021" name="Sci. Rep.">
        <title>The genome of the diatom Chaetoceros tenuissimus carries an ancient integrated fragment of an extant virus.</title>
        <authorList>
            <person name="Hongo Y."/>
            <person name="Kimura K."/>
            <person name="Takaki Y."/>
            <person name="Yoshida Y."/>
            <person name="Baba S."/>
            <person name="Kobayashi G."/>
            <person name="Nagasaki K."/>
            <person name="Hano T."/>
            <person name="Tomaru Y."/>
        </authorList>
    </citation>
    <scope>NUCLEOTIDE SEQUENCE [LARGE SCALE GENOMIC DNA]</scope>
    <source>
        <strain evidence="4 5">NIES-3715</strain>
    </source>
</reference>
<dbReference type="Proteomes" id="UP001054902">
    <property type="component" value="Unassembled WGS sequence"/>
</dbReference>